<protein>
    <submittedName>
        <fullName evidence="1">Uncharacterized protein</fullName>
    </submittedName>
</protein>
<dbReference type="Gramene" id="CDF37379">
    <property type="protein sequence ID" value="CDF37379"/>
    <property type="gene ID" value="CHC_T00005614001"/>
</dbReference>
<sequence length="81" mass="8926">MSHAVSRDACAVDTIALWRARIWALRHGLVELRMVKLCSALSGYNGYPSRVTSGMWIHHDVFASQDVIHVQRCAGSCGGQD</sequence>
<dbReference type="AlphaFoldDB" id="R7QH24"/>
<reference evidence="2" key="1">
    <citation type="journal article" date="2013" name="Proc. Natl. Acad. Sci. U.S.A.">
        <title>Genome structure and metabolic features in the red seaweed Chondrus crispus shed light on evolution of the Archaeplastida.</title>
        <authorList>
            <person name="Collen J."/>
            <person name="Porcel B."/>
            <person name="Carre W."/>
            <person name="Ball S.G."/>
            <person name="Chaparro C."/>
            <person name="Tonon T."/>
            <person name="Barbeyron T."/>
            <person name="Michel G."/>
            <person name="Noel B."/>
            <person name="Valentin K."/>
            <person name="Elias M."/>
            <person name="Artiguenave F."/>
            <person name="Arun A."/>
            <person name="Aury J.M."/>
            <person name="Barbosa-Neto J.F."/>
            <person name="Bothwell J.H."/>
            <person name="Bouget F.Y."/>
            <person name="Brillet L."/>
            <person name="Cabello-Hurtado F."/>
            <person name="Capella-Gutierrez S."/>
            <person name="Charrier B."/>
            <person name="Cladiere L."/>
            <person name="Cock J.M."/>
            <person name="Coelho S.M."/>
            <person name="Colleoni C."/>
            <person name="Czjzek M."/>
            <person name="Da Silva C."/>
            <person name="Delage L."/>
            <person name="Denoeud F."/>
            <person name="Deschamps P."/>
            <person name="Dittami S.M."/>
            <person name="Gabaldon T."/>
            <person name="Gachon C.M."/>
            <person name="Groisillier A."/>
            <person name="Herve C."/>
            <person name="Jabbari K."/>
            <person name="Katinka M."/>
            <person name="Kloareg B."/>
            <person name="Kowalczyk N."/>
            <person name="Labadie K."/>
            <person name="Leblanc C."/>
            <person name="Lopez P.J."/>
            <person name="McLachlan D.H."/>
            <person name="Meslet-Cladiere L."/>
            <person name="Moustafa A."/>
            <person name="Nehr Z."/>
            <person name="Nyvall Collen P."/>
            <person name="Panaud O."/>
            <person name="Partensky F."/>
            <person name="Poulain J."/>
            <person name="Rensing S.A."/>
            <person name="Rousvoal S."/>
            <person name="Samson G."/>
            <person name="Symeonidi A."/>
            <person name="Weissenbach J."/>
            <person name="Zambounis A."/>
            <person name="Wincker P."/>
            <person name="Boyen C."/>
        </authorList>
    </citation>
    <scope>NUCLEOTIDE SEQUENCE [LARGE SCALE GENOMIC DNA]</scope>
    <source>
        <strain evidence="2">cv. Stackhouse</strain>
    </source>
</reference>
<proteinExistence type="predicted"/>
<accession>R7QH24</accession>
<dbReference type="GeneID" id="17324917"/>
<dbReference type="KEGG" id="ccp:CHC_T00005614001"/>
<organism evidence="1 2">
    <name type="scientific">Chondrus crispus</name>
    <name type="common">Carrageen Irish moss</name>
    <name type="synonym">Polymorpha crispa</name>
    <dbReference type="NCBI Taxonomy" id="2769"/>
    <lineage>
        <taxon>Eukaryota</taxon>
        <taxon>Rhodophyta</taxon>
        <taxon>Florideophyceae</taxon>
        <taxon>Rhodymeniophycidae</taxon>
        <taxon>Gigartinales</taxon>
        <taxon>Gigartinaceae</taxon>
        <taxon>Chondrus</taxon>
    </lineage>
</organism>
<dbReference type="RefSeq" id="XP_005717198.1">
    <property type="nucleotide sequence ID" value="XM_005717141.1"/>
</dbReference>
<name>R7QH24_CHOCR</name>
<evidence type="ECO:0000313" key="1">
    <source>
        <dbReference type="EMBL" id="CDF37379.1"/>
    </source>
</evidence>
<dbReference type="Proteomes" id="UP000012073">
    <property type="component" value="Unassembled WGS sequence"/>
</dbReference>
<dbReference type="EMBL" id="HG001833">
    <property type="protein sequence ID" value="CDF37379.1"/>
    <property type="molecule type" value="Genomic_DNA"/>
</dbReference>
<evidence type="ECO:0000313" key="2">
    <source>
        <dbReference type="Proteomes" id="UP000012073"/>
    </source>
</evidence>
<keyword evidence="2" id="KW-1185">Reference proteome</keyword>
<gene>
    <name evidence="1" type="ORF">CHC_T00005614001</name>
</gene>